<dbReference type="PANTHER" id="PTHR47466">
    <property type="match status" value="1"/>
</dbReference>
<dbReference type="EMBL" id="QGDT01000003">
    <property type="protein sequence ID" value="PWJ59084.1"/>
    <property type="molecule type" value="Genomic_DNA"/>
</dbReference>
<dbReference type="Gene3D" id="2.60.40.10">
    <property type="entry name" value="Immunoglobulins"/>
    <property type="match status" value="1"/>
</dbReference>
<dbReference type="GO" id="GO:0005975">
    <property type="term" value="P:carbohydrate metabolic process"/>
    <property type="evidence" value="ECO:0007669"/>
    <property type="project" value="UniProtKB-ARBA"/>
</dbReference>
<evidence type="ECO:0000256" key="9">
    <source>
        <dbReference type="SAM" id="SignalP"/>
    </source>
</evidence>
<feature type="domain" description="Secretion system C-terminal sorting" evidence="11">
    <location>
        <begin position="629"/>
        <end position="703"/>
    </location>
</feature>
<feature type="chain" id="PRO_5016312465" evidence="9">
    <location>
        <begin position="23"/>
        <end position="705"/>
    </location>
</feature>
<keyword evidence="3" id="KW-0479">Metal-binding</keyword>
<keyword evidence="2" id="KW-0645">Protease</keyword>
<evidence type="ECO:0000259" key="10">
    <source>
        <dbReference type="Pfam" id="PF05572"/>
    </source>
</evidence>
<dbReference type="SUPFAM" id="SSF49899">
    <property type="entry name" value="Concanavalin A-like lectins/glucanases"/>
    <property type="match status" value="1"/>
</dbReference>
<gene>
    <name evidence="12" type="ORF">CLV98_103457</name>
</gene>
<evidence type="ECO:0000256" key="2">
    <source>
        <dbReference type="ARBA" id="ARBA00022670"/>
    </source>
</evidence>
<dbReference type="InterPro" id="IPR013783">
    <property type="entry name" value="Ig-like_fold"/>
</dbReference>
<keyword evidence="5" id="KW-0378">Hydrolase</keyword>
<evidence type="ECO:0000313" key="13">
    <source>
        <dbReference type="Proteomes" id="UP000245880"/>
    </source>
</evidence>
<dbReference type="InterPro" id="IPR024079">
    <property type="entry name" value="MetalloPept_cat_dom_sf"/>
</dbReference>
<keyword evidence="4 9" id="KW-0732">Signal</keyword>
<dbReference type="GO" id="GO:0006508">
    <property type="term" value="P:proteolysis"/>
    <property type="evidence" value="ECO:0007669"/>
    <property type="project" value="UniProtKB-KW"/>
</dbReference>
<protein>
    <submittedName>
        <fullName evidence="12">Putative secreted protein (Por secretion system target)</fullName>
    </submittedName>
</protein>
<keyword evidence="13" id="KW-1185">Reference proteome</keyword>
<dbReference type="GO" id="GO:0004553">
    <property type="term" value="F:hydrolase activity, hydrolyzing O-glycosyl compounds"/>
    <property type="evidence" value="ECO:0007669"/>
    <property type="project" value="UniProtKB-ARBA"/>
</dbReference>
<dbReference type="Gene3D" id="3.40.390.10">
    <property type="entry name" value="Collagenase (Catalytic Domain)"/>
    <property type="match status" value="1"/>
</dbReference>
<evidence type="ECO:0000256" key="3">
    <source>
        <dbReference type="ARBA" id="ARBA00022723"/>
    </source>
</evidence>
<dbReference type="GO" id="GO:0046872">
    <property type="term" value="F:metal ion binding"/>
    <property type="evidence" value="ECO:0007669"/>
    <property type="project" value="UniProtKB-KW"/>
</dbReference>
<sequence>MLLKYCLLPMVLSLCTVFYCNGQERCGTMSVLDNKFSTQPNLRTNFELQRSTLTKRANESSQSGTRTNAETTYTIPVVFHVVTNSRITVSQQAIYAQLDTLNKDYGGKNAGRAQVLSAFASLVGEANIQFCLAQRTPDGRPSDGIEFTNTTVSSFDYESEDVKYASRGGADAWDTDRYLNIWICSLSDDILGYATFPDLGPAVEQGVVIDYNSLPGGSSLYYSAGKTLTHEVGHFFGLYHIWGDDKGACTGSDEVADTPNQADYTQTCRQGEVMDACSRVSPGIMYQNFMDYTPDACLVMFSQGQVTRMRSALENYRMSLATSDGCTPVDLMKNDASIKSILAPAQRLCEGQFTPQIVIQNKGEQALTRLTITVQQDDDLEAEAITWTGNLNYYEEATITLPTLTTGVGEHVLRVRVENPNGLPDEQTSDDVLEKAFIYYEPFEAPVQESFETVFPSPGWDIVNPDASVTWEQNTSASVTGGRSVRILNYNYTSVGQVDLLRSPVVKVAGVDSAFVSFSYAASNYSTTTTQWDTLSVLVSTDCGQTYVPLYQEWGGELATRAATRSSFVPAITEWKRVELNLAQFIGQGEVMVAFGNTNGHGNNIYLDDILIRTVVVNPNLKEAGFLVSPNPTSDQVKVEFYPHPDGLQSVTLYTVSGKKVKEYIIEGEVSTNVYTFNLQNYASGVYVVRARFKDKVMTKKIVKY</sequence>
<evidence type="ECO:0000256" key="5">
    <source>
        <dbReference type="ARBA" id="ARBA00022801"/>
    </source>
</evidence>
<name>A0A316APL8_9BACT</name>
<organism evidence="12 13">
    <name type="scientific">Dyadobacter jejuensis</name>
    <dbReference type="NCBI Taxonomy" id="1082580"/>
    <lineage>
        <taxon>Bacteria</taxon>
        <taxon>Pseudomonadati</taxon>
        <taxon>Bacteroidota</taxon>
        <taxon>Cytophagia</taxon>
        <taxon>Cytophagales</taxon>
        <taxon>Spirosomataceae</taxon>
        <taxon>Dyadobacter</taxon>
    </lineage>
</organism>
<dbReference type="CDD" id="cd04275">
    <property type="entry name" value="ZnMc_pappalysin_like"/>
    <property type="match status" value="1"/>
</dbReference>
<dbReference type="Pfam" id="PF05572">
    <property type="entry name" value="Peptidase_M43"/>
    <property type="match status" value="1"/>
</dbReference>
<dbReference type="GO" id="GO:0008237">
    <property type="term" value="F:metallopeptidase activity"/>
    <property type="evidence" value="ECO:0007669"/>
    <property type="project" value="UniProtKB-KW"/>
</dbReference>
<evidence type="ECO:0000256" key="1">
    <source>
        <dbReference type="ARBA" id="ARBA00008721"/>
    </source>
</evidence>
<dbReference type="InterPro" id="IPR008754">
    <property type="entry name" value="Peptidase_M43"/>
</dbReference>
<feature type="signal peptide" evidence="9">
    <location>
        <begin position="1"/>
        <end position="22"/>
    </location>
</feature>
<keyword evidence="7" id="KW-0482">Metalloprotease</keyword>
<comment type="caution">
    <text evidence="12">The sequence shown here is derived from an EMBL/GenBank/DDBJ whole genome shotgun (WGS) entry which is preliminary data.</text>
</comment>
<proteinExistence type="inferred from homology"/>
<evidence type="ECO:0000313" key="12">
    <source>
        <dbReference type="EMBL" id="PWJ59084.1"/>
    </source>
</evidence>
<dbReference type="InterPro" id="IPR013320">
    <property type="entry name" value="ConA-like_dom_sf"/>
</dbReference>
<dbReference type="InterPro" id="IPR026444">
    <property type="entry name" value="Secre_tail"/>
</dbReference>
<reference evidence="12 13" key="1">
    <citation type="submission" date="2018-03" db="EMBL/GenBank/DDBJ databases">
        <title>Genomic Encyclopedia of Archaeal and Bacterial Type Strains, Phase II (KMG-II): from individual species to whole genera.</title>
        <authorList>
            <person name="Goeker M."/>
        </authorList>
    </citation>
    <scope>NUCLEOTIDE SEQUENCE [LARGE SCALE GENOMIC DNA]</scope>
    <source>
        <strain evidence="12 13">DSM 100346</strain>
    </source>
</reference>
<dbReference type="Proteomes" id="UP000245880">
    <property type="component" value="Unassembled WGS sequence"/>
</dbReference>
<evidence type="ECO:0000256" key="7">
    <source>
        <dbReference type="ARBA" id="ARBA00023049"/>
    </source>
</evidence>
<accession>A0A316APL8</accession>
<dbReference type="SUPFAM" id="SSF55486">
    <property type="entry name" value="Metalloproteases ('zincins'), catalytic domain"/>
    <property type="match status" value="1"/>
</dbReference>
<dbReference type="Pfam" id="PF18962">
    <property type="entry name" value="Por_Secre_tail"/>
    <property type="match status" value="1"/>
</dbReference>
<comment type="similarity">
    <text evidence="1">Belongs to the peptidase M43B family.</text>
</comment>
<dbReference type="PANTHER" id="PTHR47466:SF1">
    <property type="entry name" value="METALLOPROTEASE MEP1 (AFU_ORTHOLOGUE AFUA_1G07730)-RELATED"/>
    <property type="match status" value="1"/>
</dbReference>
<keyword evidence="6" id="KW-0862">Zinc</keyword>
<evidence type="ECO:0000259" key="11">
    <source>
        <dbReference type="Pfam" id="PF18962"/>
    </source>
</evidence>
<feature type="domain" description="Peptidase M43 pregnancy-associated plasma-A" evidence="10">
    <location>
        <begin position="170"/>
        <end position="314"/>
    </location>
</feature>
<evidence type="ECO:0000256" key="8">
    <source>
        <dbReference type="ARBA" id="ARBA00023157"/>
    </source>
</evidence>
<keyword evidence="8" id="KW-1015">Disulfide bond</keyword>
<evidence type="ECO:0000256" key="6">
    <source>
        <dbReference type="ARBA" id="ARBA00022833"/>
    </source>
</evidence>
<dbReference type="NCBIfam" id="TIGR04183">
    <property type="entry name" value="Por_Secre_tail"/>
    <property type="match status" value="1"/>
</dbReference>
<evidence type="ECO:0000256" key="4">
    <source>
        <dbReference type="ARBA" id="ARBA00022729"/>
    </source>
</evidence>
<dbReference type="AlphaFoldDB" id="A0A316APL8"/>